<comment type="subunit">
    <text evidence="14">Homotrimer; The trimer binds only one molecule of glutathione.</text>
</comment>
<evidence type="ECO:0000256" key="10">
    <source>
        <dbReference type="ARBA" id="ARBA00022989"/>
    </source>
</evidence>
<evidence type="ECO:0000256" key="13">
    <source>
        <dbReference type="ARBA" id="ARBA00023136"/>
    </source>
</evidence>
<evidence type="ECO:0000256" key="9">
    <source>
        <dbReference type="ARBA" id="ARBA00022824"/>
    </source>
</evidence>
<keyword evidence="7 17" id="KW-0812">Transmembrane</keyword>
<dbReference type="PANTHER" id="PTHR10689:SF6">
    <property type="entry name" value="MICROSOMAL GLUTATHIONE S-TRANSFERASE 1"/>
    <property type="match status" value="1"/>
</dbReference>
<dbReference type="GO" id="GO:0005789">
    <property type="term" value="C:endoplasmic reticulum membrane"/>
    <property type="evidence" value="ECO:0007669"/>
    <property type="project" value="UniProtKB-SubCell"/>
</dbReference>
<accession>A0AA39FIN6</accession>
<name>A0AA39FIN6_9HYME</name>
<dbReference type="EMBL" id="JAQQBS010000004">
    <property type="protein sequence ID" value="KAK0170203.1"/>
    <property type="molecule type" value="Genomic_DNA"/>
</dbReference>
<evidence type="ECO:0000256" key="2">
    <source>
        <dbReference type="ARBA" id="ARBA00004294"/>
    </source>
</evidence>
<dbReference type="GO" id="GO:0005741">
    <property type="term" value="C:mitochondrial outer membrane"/>
    <property type="evidence" value="ECO:0007669"/>
    <property type="project" value="UniProtKB-SubCell"/>
</dbReference>
<comment type="caution">
    <text evidence="18">The sequence shown here is derived from an EMBL/GenBank/DDBJ whole genome shotgun (WGS) entry which is preliminary data.</text>
</comment>
<keyword evidence="12" id="KW-0496">Mitochondrion</keyword>
<dbReference type="EC" id="2.5.1.18" evidence="5"/>
<evidence type="ECO:0000256" key="6">
    <source>
        <dbReference type="ARBA" id="ARBA00022679"/>
    </source>
</evidence>
<feature type="transmembrane region" description="Helical" evidence="17">
    <location>
        <begin position="129"/>
        <end position="150"/>
    </location>
</feature>
<dbReference type="Pfam" id="PF01124">
    <property type="entry name" value="MAPEG"/>
    <property type="match status" value="1"/>
</dbReference>
<feature type="transmembrane region" description="Helical" evidence="17">
    <location>
        <begin position="102"/>
        <end position="123"/>
    </location>
</feature>
<sequence>MISTNLNTNDLANLRVFAWWGALIVLKLLAMVPLIGRQRFAKRIFISPEDTKILRGSKVGCVDEDIERVRRAHLNDLENILPWAISTALWLTTSPDPLTAKILIISFCIARIIHTIVYAIIVIPQPTRALAFGVGFLITIYQSIATLYHYL</sequence>
<protein>
    <recommendedName>
        <fullName evidence="15">Microsomal glutathione S-transferase 1</fullName>
        <ecNumber evidence="5">2.5.1.18</ecNumber>
    </recommendedName>
</protein>
<dbReference type="SUPFAM" id="SSF161084">
    <property type="entry name" value="MAPEG domain-like"/>
    <property type="match status" value="1"/>
</dbReference>
<keyword evidence="11" id="KW-0007">Acetylation</keyword>
<keyword evidence="9" id="KW-0256">Endoplasmic reticulum</keyword>
<proteinExistence type="inferred from homology"/>
<evidence type="ECO:0000256" key="12">
    <source>
        <dbReference type="ARBA" id="ARBA00023128"/>
    </source>
</evidence>
<keyword evidence="19" id="KW-1185">Reference proteome</keyword>
<dbReference type="Proteomes" id="UP001168990">
    <property type="component" value="Unassembled WGS sequence"/>
</dbReference>
<dbReference type="AlphaFoldDB" id="A0AA39FIN6"/>
<evidence type="ECO:0000313" key="18">
    <source>
        <dbReference type="EMBL" id="KAK0170203.1"/>
    </source>
</evidence>
<evidence type="ECO:0000256" key="11">
    <source>
        <dbReference type="ARBA" id="ARBA00022990"/>
    </source>
</evidence>
<reference evidence="18" key="2">
    <citation type="submission" date="2023-03" db="EMBL/GenBank/DDBJ databases">
        <authorList>
            <person name="Inwood S.N."/>
            <person name="Skelly J.G."/>
            <person name="Guhlin J."/>
            <person name="Harrop T.W.R."/>
            <person name="Goldson S.G."/>
            <person name="Dearden P.K."/>
        </authorList>
    </citation>
    <scope>NUCLEOTIDE SEQUENCE</scope>
    <source>
        <strain evidence="18">Irish</strain>
        <tissue evidence="18">Whole body</tissue>
    </source>
</reference>
<gene>
    <name evidence="18" type="ORF">PV328_010792</name>
</gene>
<comment type="function">
    <text evidence="1">Conjugation of reduced glutathione to a wide number of exogenous and endogenous hydrophobic electrophiles.</text>
</comment>
<comment type="catalytic activity">
    <reaction evidence="16">
        <text>RX + glutathione = an S-substituted glutathione + a halide anion + H(+)</text>
        <dbReference type="Rhea" id="RHEA:16437"/>
        <dbReference type="ChEBI" id="CHEBI:15378"/>
        <dbReference type="ChEBI" id="CHEBI:16042"/>
        <dbReference type="ChEBI" id="CHEBI:17792"/>
        <dbReference type="ChEBI" id="CHEBI:57925"/>
        <dbReference type="ChEBI" id="CHEBI:90779"/>
        <dbReference type="EC" id="2.5.1.18"/>
    </reaction>
    <physiologicalReaction direction="left-to-right" evidence="16">
        <dbReference type="Rhea" id="RHEA:16438"/>
    </physiologicalReaction>
</comment>
<dbReference type="Gene3D" id="1.20.120.550">
    <property type="entry name" value="Membrane associated eicosanoid/glutathione metabolism-like domain"/>
    <property type="match status" value="1"/>
</dbReference>
<keyword evidence="6" id="KW-0808">Transferase</keyword>
<evidence type="ECO:0000313" key="19">
    <source>
        <dbReference type="Proteomes" id="UP001168990"/>
    </source>
</evidence>
<evidence type="ECO:0000256" key="8">
    <source>
        <dbReference type="ARBA" id="ARBA00022787"/>
    </source>
</evidence>
<reference evidence="18" key="1">
    <citation type="journal article" date="2023" name="bioRxiv">
        <title>Scaffold-level genome assemblies of two parasitoid biocontrol wasps reveal the parthenogenesis mechanism and an associated novel virus.</title>
        <authorList>
            <person name="Inwood S."/>
            <person name="Skelly J."/>
            <person name="Guhlin J."/>
            <person name="Harrop T."/>
            <person name="Goldson S."/>
            <person name="Dearden P."/>
        </authorList>
    </citation>
    <scope>NUCLEOTIDE SEQUENCE</scope>
    <source>
        <strain evidence="18">Irish</strain>
        <tissue evidence="18">Whole body</tissue>
    </source>
</reference>
<evidence type="ECO:0000256" key="17">
    <source>
        <dbReference type="SAM" id="Phobius"/>
    </source>
</evidence>
<dbReference type="GO" id="GO:0004364">
    <property type="term" value="F:glutathione transferase activity"/>
    <property type="evidence" value="ECO:0007669"/>
    <property type="project" value="UniProtKB-EC"/>
</dbReference>
<evidence type="ECO:0000256" key="15">
    <source>
        <dbReference type="ARBA" id="ARBA00039397"/>
    </source>
</evidence>
<organism evidence="18 19">
    <name type="scientific">Microctonus aethiopoides</name>
    <dbReference type="NCBI Taxonomy" id="144406"/>
    <lineage>
        <taxon>Eukaryota</taxon>
        <taxon>Metazoa</taxon>
        <taxon>Ecdysozoa</taxon>
        <taxon>Arthropoda</taxon>
        <taxon>Hexapoda</taxon>
        <taxon>Insecta</taxon>
        <taxon>Pterygota</taxon>
        <taxon>Neoptera</taxon>
        <taxon>Endopterygota</taxon>
        <taxon>Hymenoptera</taxon>
        <taxon>Apocrita</taxon>
        <taxon>Ichneumonoidea</taxon>
        <taxon>Braconidae</taxon>
        <taxon>Euphorinae</taxon>
        <taxon>Microctonus</taxon>
    </lineage>
</organism>
<feature type="transmembrane region" description="Helical" evidence="17">
    <location>
        <begin position="17"/>
        <end position="36"/>
    </location>
</feature>
<comment type="similarity">
    <text evidence="4">Belongs to the MAPEG family.</text>
</comment>
<dbReference type="InterPro" id="IPR001129">
    <property type="entry name" value="Membr-assoc_MAPEG"/>
</dbReference>
<evidence type="ECO:0000256" key="1">
    <source>
        <dbReference type="ARBA" id="ARBA00003701"/>
    </source>
</evidence>
<evidence type="ECO:0000256" key="5">
    <source>
        <dbReference type="ARBA" id="ARBA00012452"/>
    </source>
</evidence>
<dbReference type="FunFam" id="1.20.120.550:FF:000002">
    <property type="entry name" value="Microsomal glutathione S-transferase 1"/>
    <property type="match status" value="1"/>
</dbReference>
<evidence type="ECO:0000256" key="14">
    <source>
        <dbReference type="ARBA" id="ARBA00038540"/>
    </source>
</evidence>
<evidence type="ECO:0000256" key="3">
    <source>
        <dbReference type="ARBA" id="ARBA00004477"/>
    </source>
</evidence>
<keyword evidence="13 17" id="KW-0472">Membrane</keyword>
<evidence type="ECO:0000256" key="16">
    <source>
        <dbReference type="ARBA" id="ARBA00049385"/>
    </source>
</evidence>
<dbReference type="InterPro" id="IPR040162">
    <property type="entry name" value="MGST1-like"/>
</dbReference>
<evidence type="ECO:0000256" key="4">
    <source>
        <dbReference type="ARBA" id="ARBA00010459"/>
    </source>
</evidence>
<keyword evidence="10 17" id="KW-1133">Transmembrane helix</keyword>
<keyword evidence="8" id="KW-1000">Mitochondrion outer membrane</keyword>
<evidence type="ECO:0000256" key="7">
    <source>
        <dbReference type="ARBA" id="ARBA00022692"/>
    </source>
</evidence>
<dbReference type="PANTHER" id="PTHR10689">
    <property type="entry name" value="MICROSOMAL GLUTATHIONE S-TRANSFERASE 1"/>
    <property type="match status" value="1"/>
</dbReference>
<comment type="subcellular location">
    <subcellularLocation>
        <location evidence="3">Endoplasmic reticulum membrane</location>
        <topology evidence="3">Multi-pass membrane protein</topology>
    </subcellularLocation>
    <subcellularLocation>
        <location evidence="2">Mitochondrion outer membrane</location>
    </subcellularLocation>
</comment>
<dbReference type="InterPro" id="IPR023352">
    <property type="entry name" value="MAPEG-like_dom_sf"/>
</dbReference>